<keyword evidence="1" id="KW-0812">Transmembrane</keyword>
<comment type="caution">
    <text evidence="2">The sequence shown here is derived from an EMBL/GenBank/DDBJ whole genome shotgun (WGS) entry which is preliminary data.</text>
</comment>
<reference evidence="2" key="1">
    <citation type="journal article" date="2015" name="Nature">
        <title>Complex archaea that bridge the gap between prokaryotes and eukaryotes.</title>
        <authorList>
            <person name="Spang A."/>
            <person name="Saw J.H."/>
            <person name="Jorgensen S.L."/>
            <person name="Zaremba-Niedzwiedzka K."/>
            <person name="Martijn J."/>
            <person name="Lind A.E."/>
            <person name="van Eijk R."/>
            <person name="Schleper C."/>
            <person name="Guy L."/>
            <person name="Ettema T.J."/>
        </authorList>
    </citation>
    <scope>NUCLEOTIDE SEQUENCE</scope>
</reference>
<proteinExistence type="predicted"/>
<dbReference type="EMBL" id="LAZR01006767">
    <property type="protein sequence ID" value="KKM89775.1"/>
    <property type="molecule type" value="Genomic_DNA"/>
</dbReference>
<keyword evidence="1" id="KW-0472">Membrane</keyword>
<evidence type="ECO:0000313" key="2">
    <source>
        <dbReference type="EMBL" id="KKM89775.1"/>
    </source>
</evidence>
<keyword evidence="1" id="KW-1133">Transmembrane helix</keyword>
<gene>
    <name evidence="2" type="ORF">LCGC14_1245280</name>
</gene>
<protein>
    <submittedName>
        <fullName evidence="2">Uncharacterized protein</fullName>
    </submittedName>
</protein>
<accession>A0A0F9NM09</accession>
<feature type="transmembrane region" description="Helical" evidence="1">
    <location>
        <begin position="21"/>
        <end position="41"/>
    </location>
</feature>
<sequence length="124" mass="14597">MPKHNKGTFSNLVEKAKGIKILLALATAIIIGIVSFTAYFAKSSELEVTNIIVAQNKQEFDDYKEYQRLEYLDRRVAQFEERHACYEDGCRNEMPLSVWEEYTKKRTEKKRLENKLYPIKETEL</sequence>
<name>A0A0F9NM09_9ZZZZ</name>
<dbReference type="AlphaFoldDB" id="A0A0F9NM09"/>
<evidence type="ECO:0000256" key="1">
    <source>
        <dbReference type="SAM" id="Phobius"/>
    </source>
</evidence>
<organism evidence="2">
    <name type="scientific">marine sediment metagenome</name>
    <dbReference type="NCBI Taxonomy" id="412755"/>
    <lineage>
        <taxon>unclassified sequences</taxon>
        <taxon>metagenomes</taxon>
        <taxon>ecological metagenomes</taxon>
    </lineage>
</organism>